<keyword evidence="2" id="KW-0812">Transmembrane</keyword>
<evidence type="ECO:0000313" key="4">
    <source>
        <dbReference type="WBParaSite" id="jg21286"/>
    </source>
</evidence>
<dbReference type="WBParaSite" id="jg21286">
    <property type="protein sequence ID" value="jg21286"/>
    <property type="gene ID" value="jg21286"/>
</dbReference>
<keyword evidence="3" id="KW-1185">Reference proteome</keyword>
<keyword evidence="2" id="KW-0472">Membrane</keyword>
<dbReference type="Proteomes" id="UP000887574">
    <property type="component" value="Unplaced"/>
</dbReference>
<proteinExistence type="predicted"/>
<name>A0A915DNE6_9BILA</name>
<dbReference type="AlphaFoldDB" id="A0A915DNE6"/>
<protein>
    <submittedName>
        <fullName evidence="4">Transmembrane protein</fullName>
    </submittedName>
</protein>
<evidence type="ECO:0000313" key="3">
    <source>
        <dbReference type="Proteomes" id="UP000887574"/>
    </source>
</evidence>
<evidence type="ECO:0000256" key="2">
    <source>
        <dbReference type="SAM" id="Phobius"/>
    </source>
</evidence>
<sequence>MHNNANSQLLEEFDVKIAQNQPTKHLKKCCILKTLIFTVVVIIFCCVAAYNSFNSSGVESHKRNKSRRGLPSNAFPQAPPRPAASNAGYSIRNQK</sequence>
<evidence type="ECO:0000256" key="1">
    <source>
        <dbReference type="SAM" id="MobiDB-lite"/>
    </source>
</evidence>
<feature type="transmembrane region" description="Helical" evidence="2">
    <location>
        <begin position="30"/>
        <end position="50"/>
    </location>
</feature>
<accession>A0A915DNE6</accession>
<feature type="region of interest" description="Disordered" evidence="1">
    <location>
        <begin position="55"/>
        <end position="95"/>
    </location>
</feature>
<keyword evidence="2" id="KW-1133">Transmembrane helix</keyword>
<reference evidence="4" key="1">
    <citation type="submission" date="2022-11" db="UniProtKB">
        <authorList>
            <consortium name="WormBaseParasite"/>
        </authorList>
    </citation>
    <scope>IDENTIFICATION</scope>
</reference>
<organism evidence="3 4">
    <name type="scientific">Ditylenchus dipsaci</name>
    <dbReference type="NCBI Taxonomy" id="166011"/>
    <lineage>
        <taxon>Eukaryota</taxon>
        <taxon>Metazoa</taxon>
        <taxon>Ecdysozoa</taxon>
        <taxon>Nematoda</taxon>
        <taxon>Chromadorea</taxon>
        <taxon>Rhabditida</taxon>
        <taxon>Tylenchina</taxon>
        <taxon>Tylenchomorpha</taxon>
        <taxon>Sphaerularioidea</taxon>
        <taxon>Anguinidae</taxon>
        <taxon>Anguininae</taxon>
        <taxon>Ditylenchus</taxon>
    </lineage>
</organism>